<evidence type="ECO:0000313" key="12">
    <source>
        <dbReference type="EMBL" id="SIS84791.1"/>
    </source>
</evidence>
<feature type="active site" description="Charge relay system" evidence="8">
    <location>
        <position position="772"/>
    </location>
</feature>
<dbReference type="Proteomes" id="UP000186026">
    <property type="component" value="Unassembled WGS sequence"/>
</dbReference>
<dbReference type="SUPFAM" id="SSF52096">
    <property type="entry name" value="ClpP/crotonase"/>
    <property type="match status" value="1"/>
</dbReference>
<dbReference type="GO" id="GO:0008236">
    <property type="term" value="F:serine-type peptidase activity"/>
    <property type="evidence" value="ECO:0007669"/>
    <property type="project" value="UniProtKB-UniRule"/>
</dbReference>
<dbReference type="PANTHER" id="PTHR43253:SF1">
    <property type="entry name" value="TRICORN PROTEASE HOMOLOG 2-RELATED"/>
    <property type="match status" value="1"/>
</dbReference>
<protein>
    <recommendedName>
        <fullName evidence="7">Tricorn protease homolog</fullName>
        <ecNumber evidence="7">3.4.21.-</ecNumber>
    </recommendedName>
</protein>
<dbReference type="InterPro" id="IPR012393">
    <property type="entry name" value="Tricorn_protease"/>
</dbReference>
<evidence type="ECO:0000256" key="3">
    <source>
        <dbReference type="ARBA" id="ARBA00022490"/>
    </source>
</evidence>
<evidence type="ECO:0000256" key="2">
    <source>
        <dbReference type="ARBA" id="ARBA00008524"/>
    </source>
</evidence>
<feature type="region of interest" description="Disordered" evidence="10">
    <location>
        <begin position="1092"/>
        <end position="1113"/>
    </location>
</feature>
<proteinExistence type="inferred from homology"/>
<dbReference type="Pfam" id="PF14684">
    <property type="entry name" value="Tricorn_C1"/>
    <property type="match status" value="1"/>
</dbReference>
<evidence type="ECO:0000256" key="6">
    <source>
        <dbReference type="ARBA" id="ARBA00022825"/>
    </source>
</evidence>
<dbReference type="Gene3D" id="2.120.10.60">
    <property type="entry name" value="Tricorn protease N-terminal domain"/>
    <property type="match status" value="1"/>
</dbReference>
<dbReference type="Pfam" id="PF14685">
    <property type="entry name" value="PDZ_Tricorn"/>
    <property type="match status" value="1"/>
</dbReference>
<dbReference type="EMBL" id="FTOP01000006">
    <property type="protein sequence ID" value="SIS84791.1"/>
    <property type="molecule type" value="Genomic_DNA"/>
</dbReference>
<dbReference type="InterPro" id="IPR015943">
    <property type="entry name" value="WD40/YVTN_repeat-like_dom_sf"/>
</dbReference>
<dbReference type="InterPro" id="IPR029045">
    <property type="entry name" value="ClpP/crotonase-like_dom_sf"/>
</dbReference>
<evidence type="ECO:0000256" key="9">
    <source>
        <dbReference type="PIRSR" id="PIRSR036421-3"/>
    </source>
</evidence>
<dbReference type="InterPro" id="IPR029414">
    <property type="entry name" value="Tricorn_PDZ"/>
</dbReference>
<organism evidence="12 13">
    <name type="scientific">Belliella pelovolcani</name>
    <dbReference type="NCBI Taxonomy" id="529505"/>
    <lineage>
        <taxon>Bacteria</taxon>
        <taxon>Pseudomonadati</taxon>
        <taxon>Bacteroidota</taxon>
        <taxon>Cytophagia</taxon>
        <taxon>Cytophagales</taxon>
        <taxon>Cyclobacteriaceae</taxon>
        <taxon>Belliella</taxon>
    </lineage>
</organism>
<comment type="similarity">
    <text evidence="2 7">Belongs to the peptidase S41B family.</text>
</comment>
<evidence type="ECO:0000256" key="5">
    <source>
        <dbReference type="ARBA" id="ARBA00022801"/>
    </source>
</evidence>
<dbReference type="PIRSF" id="PIRSF036421">
    <property type="entry name" value="Tricorn_protease"/>
    <property type="match status" value="1"/>
</dbReference>
<dbReference type="Pfam" id="PF03572">
    <property type="entry name" value="Peptidase_S41"/>
    <property type="match status" value="1"/>
</dbReference>
<dbReference type="GO" id="GO:0005737">
    <property type="term" value="C:cytoplasm"/>
    <property type="evidence" value="ECO:0007669"/>
    <property type="project" value="UniProtKB-SubCell"/>
</dbReference>
<dbReference type="STRING" id="529505.SAMN05421761_10638"/>
<keyword evidence="5 7" id="KW-0378">Hydrolase</keyword>
<dbReference type="Gene3D" id="2.130.10.10">
    <property type="entry name" value="YVTN repeat-like/Quinoprotein amine dehydrogenase"/>
    <property type="match status" value="1"/>
</dbReference>
<dbReference type="SUPFAM" id="SSF69304">
    <property type="entry name" value="Tricorn protease N-terminal domain"/>
    <property type="match status" value="1"/>
</dbReference>
<dbReference type="Gene3D" id="3.30.750.44">
    <property type="match status" value="1"/>
</dbReference>
<dbReference type="SUPFAM" id="SSF50156">
    <property type="entry name" value="PDZ domain-like"/>
    <property type="match status" value="1"/>
</dbReference>
<evidence type="ECO:0000313" key="13">
    <source>
        <dbReference type="Proteomes" id="UP000186026"/>
    </source>
</evidence>
<evidence type="ECO:0000256" key="7">
    <source>
        <dbReference type="PIRNR" id="PIRNR036421"/>
    </source>
</evidence>
<feature type="site" description="Transition state stabilizer; via amide nitrogen" evidence="9">
    <location>
        <position position="999"/>
    </location>
</feature>
<dbReference type="EC" id="3.4.21.-" evidence="7"/>
<dbReference type="Gene3D" id="2.30.42.10">
    <property type="match status" value="1"/>
</dbReference>
<reference evidence="13" key="1">
    <citation type="submission" date="2017-01" db="EMBL/GenBank/DDBJ databases">
        <authorList>
            <person name="Varghese N."/>
            <person name="Submissions S."/>
        </authorList>
    </citation>
    <scope>NUCLEOTIDE SEQUENCE [LARGE SCALE GENOMIC DNA]</scope>
    <source>
        <strain evidence="13">DSM 46698</strain>
    </source>
</reference>
<evidence type="ECO:0000256" key="1">
    <source>
        <dbReference type="ARBA" id="ARBA00004496"/>
    </source>
</evidence>
<keyword evidence="4 7" id="KW-0645">Protease</keyword>
<accession>A0A1N7MFN2</accession>
<evidence type="ECO:0000256" key="10">
    <source>
        <dbReference type="SAM" id="MobiDB-lite"/>
    </source>
</evidence>
<feature type="domain" description="Tail specific protease" evidence="11">
    <location>
        <begin position="860"/>
        <end position="1067"/>
    </location>
</feature>
<dbReference type="Pfam" id="PF26549">
    <property type="entry name" value="Tricorn_N"/>
    <property type="match status" value="1"/>
</dbReference>
<dbReference type="GO" id="GO:0006508">
    <property type="term" value="P:proteolysis"/>
    <property type="evidence" value="ECO:0007669"/>
    <property type="project" value="UniProtKB-UniRule"/>
</dbReference>
<comment type="function">
    <text evidence="7">Degrades oligopeptides.</text>
</comment>
<keyword evidence="3 7" id="KW-0963">Cytoplasm</keyword>
<evidence type="ECO:0000256" key="8">
    <source>
        <dbReference type="PIRSR" id="PIRSR036421-1"/>
    </source>
</evidence>
<dbReference type="AlphaFoldDB" id="A0A1N7MFN2"/>
<dbReference type="SMART" id="SM00245">
    <property type="entry name" value="TSPc"/>
    <property type="match status" value="1"/>
</dbReference>
<keyword evidence="6 7" id="KW-0720">Serine protease</keyword>
<feature type="active site" description="Nucleophile" evidence="8">
    <location>
        <position position="998"/>
    </location>
</feature>
<dbReference type="Gene3D" id="3.90.226.10">
    <property type="entry name" value="2-enoyl-CoA Hydratase, Chain A, domain 1"/>
    <property type="match status" value="1"/>
</dbReference>
<evidence type="ECO:0000259" key="11">
    <source>
        <dbReference type="SMART" id="SM00245"/>
    </source>
</evidence>
<dbReference type="Pfam" id="PF26550">
    <property type="entry name" value="Tricorn_2nd"/>
    <property type="match status" value="1"/>
</dbReference>
<feature type="active site" description="Charge relay system" evidence="8">
    <location>
        <position position="1056"/>
    </location>
</feature>
<dbReference type="InterPro" id="IPR028204">
    <property type="entry name" value="Tricorn_C1"/>
</dbReference>
<name>A0A1N7MFN2_9BACT</name>
<dbReference type="InterPro" id="IPR036034">
    <property type="entry name" value="PDZ_sf"/>
</dbReference>
<comment type="subcellular location">
    <subcellularLocation>
        <location evidence="1 7">Cytoplasm</location>
    </subcellularLocation>
</comment>
<sequence length="1113" mass="125946">MAGGVGVASRIQNSVYVSGFDIVGGWFKLTTCLTIPEKIMRQLLYSILFVFGIQGLQAQELGYYMHPDIHGDVIVFVAEGDLWKVATSGGSATRLTTHHGEEMSPKISPDGKWVAYAASYEGPTEVYVIPIDGGIPKRMTYEAAASVPTAWKSAEELAYTTNQYATLPRLQTVTMNVKTDHRTILPLEMAAEGSFTEDGNTYFFVRPTFHNNVTKRYEGGTARQVWKYTNGSEEAVKLTQNYKGEDHHPTFHQGRVYFLSSRDGIQNVWSMRSDGGDLKQHTKQDTYDVREMSFHGNLMVYRVGADLYLHQLQEGTEQKLEVRLSSDFEQMREKWVTNPESYISGISVSNDGDYVALTARGRSFVLPAKEGRLVRLDRKDGVRFRDAVFAPDGKSIYVFSDESGEFEIFEYDSKGLASGKQLTKDGKTLRFNLTPSPDGKRLAYTDLNRDLWIMELASQKQVKVSTNREGISGSMAWSPDSQWLAYAQTASNTFSQLFAYEFNTSKRIALTTDKANSSNPQWSPDGNWIYFLSDRNFETKVGSPWGTRQPEPYWHKQMKIYHISLKKDVVSPFHFNHELKAKPASEEKKSEGTVKVVIEEEGLLNRLREVPVPAGNYRNLVVTDKALYYLNDADDNGKNAITMTVIDPKAEQKTFIDNVRRFVPSANNKYMLVTVGSNHHVVELKTSAISNLSDMRLDLSKWNFSIDPREDWKQLYTDAWRMERDYYYDPGMHGVNWDKMYEKYLPLAERVTTRAELSDVIGELIGELSVLHTSVGGGDLRRGSDNISMGFLGARLRKNEQLKGFQIEYIYQSDPDYPDEASPLSHPDINIPVGTVITHVDGEAVIQAPDLNYYLRDKAGKQVRLGLVSANGNKLPDQILIPMNSRAESNLRYNDWEYSRMLATEAASDGEIGYVHLRAMTTSDISQWYRDFYPQFKKSGLIVDVRHNRGGNIDSFILEKLMREAFFYWKNREGEPYWNMQYAFRGHLVLLVDEFTASDGEAFAEGFRRLKMGESIGARTWGGEVWLSGANTLSDNGVARAPMMGVYGEEGEWLIEGEGFIPDIEVINLPKATFDGKDAQLEAAIEHLKELIKKDPRPVPNPPAYPDKSFGNK</sequence>
<dbReference type="PANTHER" id="PTHR43253">
    <property type="entry name" value="TRICORN PROTEASE HOMOLOG 2-RELATED"/>
    <property type="match status" value="1"/>
</dbReference>
<dbReference type="CDD" id="cd07562">
    <property type="entry name" value="Peptidase_S41_TRI"/>
    <property type="match status" value="1"/>
</dbReference>
<dbReference type="SUPFAM" id="SSF69322">
    <property type="entry name" value="Tricorn protease domain 2"/>
    <property type="match status" value="1"/>
</dbReference>
<dbReference type="InterPro" id="IPR005151">
    <property type="entry name" value="Tail-specific_protease"/>
</dbReference>
<evidence type="ECO:0000256" key="4">
    <source>
        <dbReference type="ARBA" id="ARBA00022670"/>
    </source>
</evidence>
<keyword evidence="13" id="KW-1185">Reference proteome</keyword>
<gene>
    <name evidence="12" type="ORF">SAMN05421761_10638</name>
</gene>